<keyword evidence="1" id="KW-0472">Membrane</keyword>
<keyword evidence="3" id="KW-1185">Reference proteome</keyword>
<sequence length="83" mass="9900">MLNDEWKEEHELQRRLDQFDVQIPKKLVTYKKSRWDRFITYLGSPAKDPLEKWNSTSTGYTMLRIAPIICGFVLAVVQWLSIR</sequence>
<reference evidence="2 3" key="1">
    <citation type="submission" date="2023-09" db="EMBL/GenBank/DDBJ databases">
        <authorList>
            <person name="Page C.A."/>
            <person name="Perez-Diaz I.M."/>
        </authorList>
    </citation>
    <scope>NUCLEOTIDE SEQUENCE [LARGE SCALE GENOMIC DNA]</scope>
    <source>
        <strain evidence="2 3">Ll15</strain>
    </source>
</reference>
<feature type="transmembrane region" description="Helical" evidence="1">
    <location>
        <begin position="62"/>
        <end position="82"/>
    </location>
</feature>
<evidence type="ECO:0000313" key="2">
    <source>
        <dbReference type="EMBL" id="WPK11665.1"/>
    </source>
</evidence>
<evidence type="ECO:0000256" key="1">
    <source>
        <dbReference type="SAM" id="Phobius"/>
    </source>
</evidence>
<protein>
    <submittedName>
        <fullName evidence="2">Uncharacterized protein</fullName>
    </submittedName>
</protein>
<accession>A0ABZ0RW23</accession>
<name>A0ABZ0RW23_9BACI</name>
<dbReference type="RefSeq" id="WP_319836622.1">
    <property type="nucleotide sequence ID" value="NZ_CP137624.1"/>
</dbReference>
<organism evidence="2 3">
    <name type="scientific">Lysinibacillus louembei</name>
    <dbReference type="NCBI Taxonomy" id="1470088"/>
    <lineage>
        <taxon>Bacteria</taxon>
        <taxon>Bacillati</taxon>
        <taxon>Bacillota</taxon>
        <taxon>Bacilli</taxon>
        <taxon>Bacillales</taxon>
        <taxon>Bacillaceae</taxon>
        <taxon>Lysinibacillus</taxon>
    </lineage>
</organism>
<dbReference type="Proteomes" id="UP001322664">
    <property type="component" value="Chromosome"/>
</dbReference>
<proteinExistence type="predicted"/>
<dbReference type="EMBL" id="CP137624">
    <property type="protein sequence ID" value="WPK11665.1"/>
    <property type="molecule type" value="Genomic_DNA"/>
</dbReference>
<keyword evidence="1" id="KW-1133">Transmembrane helix</keyword>
<gene>
    <name evidence="2" type="ORF">R6U77_17500</name>
</gene>
<keyword evidence="1" id="KW-0812">Transmembrane</keyword>
<evidence type="ECO:0000313" key="3">
    <source>
        <dbReference type="Proteomes" id="UP001322664"/>
    </source>
</evidence>